<accession>A0ABV0DLB5</accession>
<dbReference type="CDD" id="cd19543">
    <property type="entry name" value="DCL_NRPS"/>
    <property type="match status" value="1"/>
</dbReference>
<proteinExistence type="predicted"/>
<organism evidence="5 6">
    <name type="scientific">Pseudomonas sichuanensis</name>
    <dbReference type="NCBI Taxonomy" id="2213015"/>
    <lineage>
        <taxon>Bacteria</taxon>
        <taxon>Pseudomonadati</taxon>
        <taxon>Pseudomonadota</taxon>
        <taxon>Gammaproteobacteria</taxon>
        <taxon>Pseudomonadales</taxon>
        <taxon>Pseudomonadaceae</taxon>
        <taxon>Pseudomonas</taxon>
    </lineage>
</organism>
<comment type="caution">
    <text evidence="5">The sequence shown here is derived from an EMBL/GenBank/DDBJ whole genome shotgun (WGS) entry which is preliminary data.</text>
</comment>
<dbReference type="Gene3D" id="3.30.300.30">
    <property type="match status" value="1"/>
</dbReference>
<dbReference type="SUPFAM" id="SSF47336">
    <property type="entry name" value="ACP-like"/>
    <property type="match status" value="1"/>
</dbReference>
<dbReference type="PROSITE" id="PS00455">
    <property type="entry name" value="AMP_BINDING"/>
    <property type="match status" value="1"/>
</dbReference>
<dbReference type="InterPro" id="IPR020845">
    <property type="entry name" value="AMP-binding_CS"/>
</dbReference>
<dbReference type="PROSITE" id="PS00012">
    <property type="entry name" value="PHOSPHOPANTETHEINE"/>
    <property type="match status" value="1"/>
</dbReference>
<dbReference type="InterPro" id="IPR001242">
    <property type="entry name" value="Condensation_dom"/>
</dbReference>
<dbReference type="NCBIfam" id="TIGR01733">
    <property type="entry name" value="AA-adenyl-dom"/>
    <property type="match status" value="1"/>
</dbReference>
<dbReference type="SUPFAM" id="SSF53474">
    <property type="entry name" value="alpha/beta-Hydrolases"/>
    <property type="match status" value="1"/>
</dbReference>
<dbReference type="Pfam" id="PF00501">
    <property type="entry name" value="AMP-binding"/>
    <property type="match status" value="1"/>
</dbReference>
<dbReference type="SUPFAM" id="SSF56801">
    <property type="entry name" value="Acetyl-CoA synthetase-like"/>
    <property type="match status" value="1"/>
</dbReference>
<dbReference type="InterPro" id="IPR001031">
    <property type="entry name" value="Thioesterase"/>
</dbReference>
<dbReference type="InterPro" id="IPR000873">
    <property type="entry name" value="AMP-dep_synth/lig_dom"/>
</dbReference>
<comment type="cofactor">
    <cofactor evidence="1">
        <name>pantetheine 4'-phosphate</name>
        <dbReference type="ChEBI" id="CHEBI:47942"/>
    </cofactor>
</comment>
<dbReference type="Gene3D" id="3.30.559.10">
    <property type="entry name" value="Chloramphenicol acetyltransferase-like domain"/>
    <property type="match status" value="1"/>
</dbReference>
<dbReference type="InterPro" id="IPR036736">
    <property type="entry name" value="ACP-like_sf"/>
</dbReference>
<dbReference type="InterPro" id="IPR045851">
    <property type="entry name" value="AMP-bd_C_sf"/>
</dbReference>
<sequence>GMLFHTQESSGADLYINQISVPVQGLDLPRFEAAWNQVIARHEILRTGFCAAATLAQPLQLVRREARLALQVIDWRDREADPAALQAVAAAECAKGFDLLQAPLTRITLVRTAEDAYQLIWTSHHILMDGWSTSRLLGEVFQAYAGQALPERQGRYRDYIDWLQRQSAEADEQFWRARLADLDGPTLLAGTLAPQPAPGESGHGALYLNWDAAATARLKAQAQRLRVTSNTLIQATWLLLLQRYSGQSSVCFGAVVAGRPASLAGADEMLGLFINTLPIAQTLDPQLSVGEWLAQLQAYNLEARDHEHASLADVQRWSGQGGQALFDSIVVFENYPIDERLADAGDDQLRFGEVKGRDVTNYAMDLAVSLGSTLSIEFLYLRERFTEAACAQVMSSFEVLLLAMLDDAQATLGSLGVLDAQACDGLQRGNVLAAGEPDPLLVHAIARQAALRPDAEAVTCAGQSLTYGQLEQRAAALATRLLAAGVGPETRVGVALERSVQMIVAFYAVMKTGAAYVPLDIDYPRERLDWIIEDSAMSVLITESRVSARLGDTAVALCIELDTVSLPSAAQAVVSSAHPGNLAYLIYTSGSTGKPKGVAVSQGGIAMHCAAIAERYEMGPHTRELLFMSFAFDGAQERWLSTLLRGGCLVLRDNQLWTAEQTWQVLHEQAITIACFPPAYLQQLAEFAEGRQPPAVDIYCFGGDAVAQANFDLVRRNLRPRCLTNGYGPTETVVTPLLWKVAADARCEAAYAPIGTRVGERTLYVLDTHLNPLPTGVAGELYIGGEGVARGYHARPGLTAERFVADPFSAGGRLYRTGDLVRQRADGVFDYLGRLDNQVKVRGFRIELGEIEARLRQQAGVRDAVVIARREDSGDQLLGYVVTAADGPAEQALREALQAQLPDYMVPSRIIVLDALPLNPNGKVDRKALPLPGASERHYQAPRNLAEQALAEVWQEVLGVERVGVTDNFFELGGDSLRILKVLGKLRGRSDLGLELKLRDLMTRPTIAQLSGYDEQQEAVLDPLLLLNSPSPARPALFCLHAGFGTVFDYEPLARQLEGRHSVYGLQCRMLLDRDWQDDSLQGMAIDYAQYIRQKQADGPYLLLGWSLGGTLAVLVAEELRRQGQEVGFVGLVDSFIPGQGASLVSDDEELRSFLAVTLQCDAEQLPAVVCPQPLQVTPLAETIGQVQAQLASATAFDAQDLAQGFVVAMRLKALSEQQGDLPALDVPIHCWWAGDAASQAAVAAFEAGLGQVAQRHWLNTTHFAIPRHAALLRAVHEYLGSLETIAG</sequence>
<dbReference type="PANTHER" id="PTHR45527:SF1">
    <property type="entry name" value="FATTY ACID SYNTHASE"/>
    <property type="match status" value="1"/>
</dbReference>
<evidence type="ECO:0000256" key="2">
    <source>
        <dbReference type="ARBA" id="ARBA00022450"/>
    </source>
</evidence>
<dbReference type="PROSITE" id="PS50075">
    <property type="entry name" value="CARRIER"/>
    <property type="match status" value="1"/>
</dbReference>
<name>A0ABV0DLB5_9PSED</name>
<dbReference type="RefSeq" id="WP_347151458.1">
    <property type="nucleotide sequence ID" value="NZ_JBDLYL010000034.1"/>
</dbReference>
<dbReference type="Pfam" id="PF00975">
    <property type="entry name" value="Thioesterase"/>
    <property type="match status" value="1"/>
</dbReference>
<feature type="non-terminal residue" evidence="5">
    <location>
        <position position="1"/>
    </location>
</feature>
<dbReference type="Pfam" id="PF13193">
    <property type="entry name" value="AMP-binding_C"/>
    <property type="match status" value="1"/>
</dbReference>
<dbReference type="InterPro" id="IPR009081">
    <property type="entry name" value="PP-bd_ACP"/>
</dbReference>
<evidence type="ECO:0000313" key="5">
    <source>
        <dbReference type="EMBL" id="MEN8642545.1"/>
    </source>
</evidence>
<gene>
    <name evidence="5" type="ORF">ABFE88_23110</name>
</gene>
<evidence type="ECO:0000256" key="3">
    <source>
        <dbReference type="ARBA" id="ARBA00022553"/>
    </source>
</evidence>
<evidence type="ECO:0000256" key="1">
    <source>
        <dbReference type="ARBA" id="ARBA00001957"/>
    </source>
</evidence>
<protein>
    <submittedName>
        <fullName evidence="5">Amino acid adenylation domain-containing protein</fullName>
    </submittedName>
</protein>
<dbReference type="InterPro" id="IPR023213">
    <property type="entry name" value="CAT-like_dom_sf"/>
</dbReference>
<dbReference type="Pfam" id="PF00668">
    <property type="entry name" value="Condensation"/>
    <property type="match status" value="1"/>
</dbReference>
<dbReference type="Proteomes" id="UP001424532">
    <property type="component" value="Unassembled WGS sequence"/>
</dbReference>
<dbReference type="InterPro" id="IPR010071">
    <property type="entry name" value="AA_adenyl_dom"/>
</dbReference>
<dbReference type="Pfam" id="PF00550">
    <property type="entry name" value="PP-binding"/>
    <property type="match status" value="1"/>
</dbReference>
<dbReference type="Gene3D" id="2.30.38.10">
    <property type="entry name" value="Luciferase, Domain 3"/>
    <property type="match status" value="1"/>
</dbReference>
<dbReference type="InterPro" id="IPR006162">
    <property type="entry name" value="Ppantetheine_attach_site"/>
</dbReference>
<dbReference type="EMBL" id="JBDLYL010000034">
    <property type="protein sequence ID" value="MEN8642545.1"/>
    <property type="molecule type" value="Genomic_DNA"/>
</dbReference>
<evidence type="ECO:0000259" key="4">
    <source>
        <dbReference type="PROSITE" id="PS50075"/>
    </source>
</evidence>
<dbReference type="Gene3D" id="1.10.1200.10">
    <property type="entry name" value="ACP-like"/>
    <property type="match status" value="1"/>
</dbReference>
<keyword evidence="6" id="KW-1185">Reference proteome</keyword>
<dbReference type="SUPFAM" id="SSF52777">
    <property type="entry name" value="CoA-dependent acyltransferases"/>
    <property type="match status" value="2"/>
</dbReference>
<dbReference type="PANTHER" id="PTHR45527">
    <property type="entry name" value="NONRIBOSOMAL PEPTIDE SYNTHETASE"/>
    <property type="match status" value="1"/>
</dbReference>
<dbReference type="Gene3D" id="3.30.559.30">
    <property type="entry name" value="Nonribosomal peptide synthetase, condensation domain"/>
    <property type="match status" value="1"/>
</dbReference>
<reference evidence="5 6" key="1">
    <citation type="submission" date="2024-05" db="EMBL/GenBank/DDBJ databases">
        <title>Sequence of Lycoming College course isolates.</title>
        <authorList>
            <person name="Reigle C.A."/>
            <person name="Newman J.D."/>
        </authorList>
    </citation>
    <scope>NUCLEOTIDE SEQUENCE [LARGE SCALE GENOMIC DNA]</scope>
    <source>
        <strain evidence="5 6">CAR-09</strain>
    </source>
</reference>
<keyword evidence="2" id="KW-0596">Phosphopantetheine</keyword>
<dbReference type="Gene3D" id="3.40.50.980">
    <property type="match status" value="2"/>
</dbReference>
<dbReference type="InterPro" id="IPR029058">
    <property type="entry name" value="AB_hydrolase_fold"/>
</dbReference>
<keyword evidence="3" id="KW-0597">Phosphoprotein</keyword>
<dbReference type="CDD" id="cd17649">
    <property type="entry name" value="A_NRPS_PvdJ-like"/>
    <property type="match status" value="1"/>
</dbReference>
<evidence type="ECO:0000313" key="6">
    <source>
        <dbReference type="Proteomes" id="UP001424532"/>
    </source>
</evidence>
<feature type="domain" description="Carrier" evidence="4">
    <location>
        <begin position="941"/>
        <end position="1018"/>
    </location>
</feature>
<dbReference type="InterPro" id="IPR025110">
    <property type="entry name" value="AMP-bd_C"/>
</dbReference>
<dbReference type="Gene3D" id="3.40.50.1820">
    <property type="entry name" value="alpha/beta hydrolase"/>
    <property type="match status" value="1"/>
</dbReference>